<name>A0A1V6WB58_PENNA</name>
<evidence type="ECO:0000313" key="2">
    <source>
        <dbReference type="Proteomes" id="UP000191691"/>
    </source>
</evidence>
<protein>
    <submittedName>
        <fullName evidence="1">Uncharacterized protein</fullName>
    </submittedName>
</protein>
<comment type="caution">
    <text evidence="1">The sequence shown here is derived from an EMBL/GenBank/DDBJ whole genome shotgun (WGS) entry which is preliminary data.</text>
</comment>
<organism evidence="1 2">
    <name type="scientific">Penicillium nalgiovense</name>
    <dbReference type="NCBI Taxonomy" id="60175"/>
    <lineage>
        <taxon>Eukaryota</taxon>
        <taxon>Fungi</taxon>
        <taxon>Dikarya</taxon>
        <taxon>Ascomycota</taxon>
        <taxon>Pezizomycotina</taxon>
        <taxon>Eurotiomycetes</taxon>
        <taxon>Eurotiomycetidae</taxon>
        <taxon>Eurotiales</taxon>
        <taxon>Aspergillaceae</taxon>
        <taxon>Penicillium</taxon>
    </lineage>
</organism>
<keyword evidence="2" id="KW-1185">Reference proteome</keyword>
<sequence length="92" mass="10681">MFSSTERESTFSDEYCMEYWEGLRQIITAHNDADYEALRGYLQATELIASFWRADPSTTREIGNMIVHLRLAMRRSKSGKASLQRTAEQLEL</sequence>
<accession>A0A1V6WB58</accession>
<reference evidence="2" key="1">
    <citation type="journal article" date="2017" name="Nat. Microbiol.">
        <title>Global analysis of biosynthetic gene clusters reveals vast potential of secondary metabolite production in Penicillium species.</title>
        <authorList>
            <person name="Nielsen J.C."/>
            <person name="Grijseels S."/>
            <person name="Prigent S."/>
            <person name="Ji B."/>
            <person name="Dainat J."/>
            <person name="Nielsen K.F."/>
            <person name="Frisvad J.C."/>
            <person name="Workman M."/>
            <person name="Nielsen J."/>
        </authorList>
    </citation>
    <scope>NUCLEOTIDE SEQUENCE [LARGE SCALE GENOMIC DNA]</scope>
    <source>
        <strain evidence="2">IBT 13039</strain>
    </source>
</reference>
<gene>
    <name evidence="1" type="ORF">PENNAL_c0315G12055</name>
</gene>
<dbReference type="AlphaFoldDB" id="A0A1V6WB58"/>
<proteinExistence type="predicted"/>
<dbReference type="Proteomes" id="UP000191691">
    <property type="component" value="Unassembled WGS sequence"/>
</dbReference>
<dbReference type="EMBL" id="MOOB01000315">
    <property type="protein sequence ID" value="OQE60126.1"/>
    <property type="molecule type" value="Genomic_DNA"/>
</dbReference>
<evidence type="ECO:0000313" key="1">
    <source>
        <dbReference type="EMBL" id="OQE60126.1"/>
    </source>
</evidence>